<evidence type="ECO:0000313" key="6">
    <source>
        <dbReference type="Proteomes" id="UP000289886"/>
    </source>
</evidence>
<feature type="region of interest" description="Disordered" evidence="3">
    <location>
        <begin position="703"/>
        <end position="779"/>
    </location>
</feature>
<keyword evidence="2" id="KW-0677">Repeat</keyword>
<dbReference type="SMART" id="SM00247">
    <property type="entry name" value="XTALbg"/>
    <property type="match status" value="6"/>
</dbReference>
<dbReference type="GO" id="GO:0007601">
    <property type="term" value="P:visual perception"/>
    <property type="evidence" value="ECO:0007669"/>
    <property type="project" value="TreeGrafter"/>
</dbReference>
<evidence type="ECO:0000259" key="4">
    <source>
        <dbReference type="PROSITE" id="PS50915"/>
    </source>
</evidence>
<accession>A0A444V1Y2</accession>
<keyword evidence="6" id="KW-1185">Reference proteome</keyword>
<comment type="caution">
    <text evidence="5">The sequence shown here is derived from an EMBL/GenBank/DDBJ whole genome shotgun (WGS) entry which is preliminary data.</text>
</comment>
<dbReference type="Gene3D" id="2.60.20.10">
    <property type="entry name" value="Crystallins"/>
    <property type="match status" value="6"/>
</dbReference>
<feature type="compositionally biased region" description="Polar residues" evidence="3">
    <location>
        <begin position="115"/>
        <end position="126"/>
    </location>
</feature>
<reference evidence="5 6" key="1">
    <citation type="submission" date="2019-01" db="EMBL/GenBank/DDBJ databases">
        <title>Draft Genome and Complete Hox-Cluster Characterization of the Sterlet Sturgeon (Acipenser ruthenus).</title>
        <authorList>
            <person name="Wei Q."/>
        </authorList>
    </citation>
    <scope>NUCLEOTIDE SEQUENCE [LARGE SCALE GENOMIC DNA]</scope>
    <source>
        <strain evidence="5">WHYD16114868_AA</strain>
        <tissue evidence="5">Blood</tissue>
    </source>
</reference>
<feature type="domain" description="Beta/gamma crystallin 'Greek key'" evidence="4">
    <location>
        <begin position="1019"/>
        <end position="1077"/>
    </location>
</feature>
<dbReference type="Pfam" id="PF00652">
    <property type="entry name" value="Ricin_B_lectin"/>
    <property type="match status" value="1"/>
</dbReference>
<protein>
    <submittedName>
        <fullName evidence="5">Absent in melanoma 1-like protein</fullName>
    </submittedName>
</protein>
<proteinExistence type="inferred from homology"/>
<dbReference type="GO" id="GO:0005212">
    <property type="term" value="F:structural constituent of eye lens"/>
    <property type="evidence" value="ECO:0007669"/>
    <property type="project" value="TreeGrafter"/>
</dbReference>
<dbReference type="Pfam" id="PF00030">
    <property type="entry name" value="Crystall"/>
    <property type="match status" value="6"/>
</dbReference>
<dbReference type="PANTHER" id="PTHR11818:SF50">
    <property type="entry name" value="BETA_GAMMA CRYSTALLIN DOMAIN-CONTAINING PROTEIN 2"/>
    <property type="match status" value="1"/>
</dbReference>
<feature type="domain" description="Beta/gamma crystallin 'Greek key'" evidence="4">
    <location>
        <begin position="1476"/>
        <end position="1517"/>
    </location>
</feature>
<evidence type="ECO:0000313" key="5">
    <source>
        <dbReference type="EMBL" id="RXM94445.1"/>
    </source>
</evidence>
<feature type="region of interest" description="Disordered" evidence="3">
    <location>
        <begin position="1046"/>
        <end position="1065"/>
    </location>
</feature>
<feature type="domain" description="Beta/gamma crystallin 'Greek key'" evidence="4">
    <location>
        <begin position="1124"/>
        <end position="1166"/>
    </location>
</feature>
<feature type="compositionally biased region" description="Basic and acidic residues" evidence="3">
    <location>
        <begin position="7"/>
        <end position="21"/>
    </location>
</feature>
<name>A0A444V1Y2_ACIRT</name>
<feature type="compositionally biased region" description="Polar residues" evidence="3">
    <location>
        <begin position="623"/>
        <end position="640"/>
    </location>
</feature>
<dbReference type="EMBL" id="SCEB01003384">
    <property type="protein sequence ID" value="RXM94445.1"/>
    <property type="molecule type" value="Genomic_DNA"/>
</dbReference>
<feature type="region of interest" description="Disordered" evidence="3">
    <location>
        <begin position="621"/>
        <end position="646"/>
    </location>
</feature>
<evidence type="ECO:0000256" key="3">
    <source>
        <dbReference type="SAM" id="MobiDB-lite"/>
    </source>
</evidence>
<feature type="compositionally biased region" description="Polar residues" evidence="3">
    <location>
        <begin position="26"/>
        <end position="43"/>
    </location>
</feature>
<evidence type="ECO:0000256" key="2">
    <source>
        <dbReference type="ARBA" id="ARBA00022737"/>
    </source>
</evidence>
<feature type="domain" description="Beta/gamma crystallin 'Greek key'" evidence="4">
    <location>
        <begin position="1306"/>
        <end position="1348"/>
    </location>
</feature>
<feature type="region of interest" description="Disordered" evidence="3">
    <location>
        <begin position="1"/>
        <end position="55"/>
    </location>
</feature>
<feature type="domain" description="Beta/gamma crystallin 'Greek key'" evidence="4">
    <location>
        <begin position="1178"/>
        <end position="1223"/>
    </location>
</feature>
<gene>
    <name evidence="5" type="ORF">EOD39_17987</name>
</gene>
<feature type="compositionally biased region" description="Pro residues" evidence="3">
    <location>
        <begin position="759"/>
        <end position="768"/>
    </location>
</feature>
<dbReference type="SUPFAM" id="SSF49695">
    <property type="entry name" value="gamma-Crystallin-like"/>
    <property type="match status" value="3"/>
</dbReference>
<feature type="compositionally biased region" description="Polar residues" evidence="3">
    <location>
        <begin position="810"/>
        <end position="827"/>
    </location>
</feature>
<feature type="compositionally biased region" description="Basic and acidic residues" evidence="3">
    <location>
        <begin position="370"/>
        <end position="382"/>
    </location>
</feature>
<feature type="domain" description="Beta/gamma crystallin 'Greek key'" evidence="4">
    <location>
        <begin position="1386"/>
        <end position="1429"/>
    </location>
</feature>
<evidence type="ECO:0000256" key="1">
    <source>
        <dbReference type="ARBA" id="ARBA00009646"/>
    </source>
</evidence>
<feature type="region of interest" description="Disordered" evidence="3">
    <location>
        <begin position="346"/>
        <end position="383"/>
    </location>
</feature>
<dbReference type="InterPro" id="IPR050252">
    <property type="entry name" value="Beta/Gamma-Crystallin"/>
</dbReference>
<organism evidence="5 6">
    <name type="scientific">Acipenser ruthenus</name>
    <name type="common">Sterlet sturgeon</name>
    <dbReference type="NCBI Taxonomy" id="7906"/>
    <lineage>
        <taxon>Eukaryota</taxon>
        <taxon>Metazoa</taxon>
        <taxon>Chordata</taxon>
        <taxon>Craniata</taxon>
        <taxon>Vertebrata</taxon>
        <taxon>Euteleostomi</taxon>
        <taxon>Actinopterygii</taxon>
        <taxon>Chondrostei</taxon>
        <taxon>Acipenseriformes</taxon>
        <taxon>Acipenseridae</taxon>
        <taxon>Acipenser</taxon>
    </lineage>
</organism>
<feature type="region of interest" description="Disordered" evidence="3">
    <location>
        <begin position="101"/>
        <end position="126"/>
    </location>
</feature>
<dbReference type="GO" id="GO:0002088">
    <property type="term" value="P:lens development in camera-type eye"/>
    <property type="evidence" value="ECO:0007669"/>
    <property type="project" value="TreeGrafter"/>
</dbReference>
<dbReference type="Proteomes" id="UP000289886">
    <property type="component" value="Unassembled WGS sequence"/>
</dbReference>
<dbReference type="InterPro" id="IPR000772">
    <property type="entry name" value="Ricin_B_lectin"/>
</dbReference>
<dbReference type="InterPro" id="IPR035992">
    <property type="entry name" value="Ricin_B-like_lectins"/>
</dbReference>
<dbReference type="InterPro" id="IPR001064">
    <property type="entry name" value="Beta/gamma_crystallin"/>
</dbReference>
<feature type="compositionally biased region" description="Low complexity" evidence="3">
    <location>
        <begin position="44"/>
        <end position="53"/>
    </location>
</feature>
<sequence>MLSPLEMMKKQLEQDSVDKPKLPSLLQRSSSETSNVYKNTQLNGSTLSGSLLSDRLDSKLTPTEDKLYSRLNSSLLFSSIKAQEARDKPVENGKAISLPDSLFRRSSMPDLPSSVERSLSQVDGPKTSSYERFSYLTSSADPLSGGYDPRRNSLPPPSPLEFKQQSSFDVHSIATPAIETQRNNVVPKYTAFPDAYPKSSDLELESGLGGYEKDKREAGLDGTLQTMRELTTDCEDSGTDHGNKTHGIIQDSEPGNKIGHEGGLIGSDRDKQGFTVDQTEAERDNTEELKAQEKTCGGEVLIGFGQAWSQCTEEHRRLSREKEGVCESEQADLGDDKRRLQFLTKQEEPVSLAPEGEESQTSPPIDGCEAETRDEREAHSKDVSAAAANLRLPELAPPSHPHNNELLDRKVWIQPGDSGAASSGISTEEQLVLTGEEPAATNSFNISGAPGQSVAEDFLFESPWDLDQMKEMSANGSFSYTGIGVLSTTMNLKPDPLKEPKDDRRKRFHKVLLVNDKSNPSEGHSPFAEKTHNDGIKSPREIVEYPFLENLKQLPERLEKPPANTIPETKSLVNNNSVTQPASTLEDYNKKSTLILKTSPASHTTQPDQETVIIELKKKENTDSTVTATAANSKGQQNYSESREEPLKNTYHTWDSQSVSAPVPEADSEANDIYRAVRVEFIPSFEPEEGDISTAMDNLVDTLRGMEPPHNLRLNRGPRSPRPVSLPSFSSLPAIDENLPSPDVTPIPSSRSIEFQPHSPVPPAPGQPPKLQSDFGFRWTPTKDMLSPLEMMKKQLEQDSVDKPKLPSLLQRSSSETSNVYKNTQLNGSTLSGSLLSDRLDSKLTPTEDKLYSRLNSSLLFSSIKAQEVRDKPVENGKAISLPDSFFRRSSMPDLPSSVERSLSQVDGPKTSSYERFSYLTSSADPLSGGYDPRRNSLPPPSPLEFKQQSSFDVHSIATPAIETQRNNVVPKYTAFPDAYIIIYQEPGFTGEKIEIQGDVIDATPWDLQDPLCIRVLRGGWVLYEKPSYKGEKCALDEGDHELYYPFGHSEEQPPEDQDPETKPSKRFVIGSLRRVVRDYSVPEISLFPEENAEGKKVTFRDTSEDSRIYGLPIKAKSIIINAGLWLVFSKPFFEGAPRILEVGGYTNLQAWGATEPDVASVHPLKIGEPKVEKPDEPKVIIFEKSYFQGKSREIHTDSRDFMTRVDSQNVFMSSAGSLKVKEGFRGHQYLLEEGEFHDWRVWGGCNSELRSLHLIRADFTEPEMIMYECTEEGQEGHSLDVLEAIPDLELVEYGIMTQSIRVLNGAWIAYSNVDYSGSQYILEKGFYNSYQDWGGSDSQISSVQPIRLIQLFSEPEFRGSSLLYEDDHTAIPEAFQPQSCRVMGGSWVVYEGREYSGNLYVLGQGEYPNFATMGCPPKISIRSVKMVPLVFTEPSISLYSLECFEGREIRLDSEVQSLLSEGFNNHVLSVRVSGGVWVVCEHSNYRGRQILLETIEITNWLKFSEFNKIGSIYPVRQKRVFFHLKHRESGQYMAIQAGLEDMKSGRVVVTEQLEGMSHVWFYQDGLIKNKLAPELSLQVMGKPDNAAKVVLWSETRQPRQSWRVQPDGHILSQAFEGMTLDVKGEWHCNTVWHIPSGPISLSWCLVKLTVLPPHYRFTSCASKYIYCTMYTGLARKQLFYVIHR</sequence>
<feature type="region of interest" description="Disordered" evidence="3">
    <location>
        <begin position="235"/>
        <end position="271"/>
    </location>
</feature>
<feature type="region of interest" description="Disordered" evidence="3">
    <location>
        <begin position="798"/>
        <end position="836"/>
    </location>
</feature>
<dbReference type="SUPFAM" id="SSF50370">
    <property type="entry name" value="Ricin B-like lectins"/>
    <property type="match status" value="1"/>
</dbReference>
<dbReference type="PANTHER" id="PTHR11818">
    <property type="entry name" value="BETA/GAMMA CRYSTALLIN"/>
    <property type="match status" value="1"/>
</dbReference>
<comment type="similarity">
    <text evidence="1">Belongs to the beta/gamma-crystallin family.</text>
</comment>
<dbReference type="PROSITE" id="PS50915">
    <property type="entry name" value="CRYSTALLIN_BETA_GAMMA"/>
    <property type="match status" value="7"/>
</dbReference>
<dbReference type="InterPro" id="IPR011024">
    <property type="entry name" value="G_crystallin-like"/>
</dbReference>
<dbReference type="Gene3D" id="2.80.10.50">
    <property type="match status" value="1"/>
</dbReference>
<feature type="domain" description="Beta/gamma crystallin 'Greek key'" evidence="4">
    <location>
        <begin position="1435"/>
        <end position="1475"/>
    </location>
</feature>